<evidence type="ECO:0000313" key="1">
    <source>
        <dbReference type="EMBL" id="RHZ81934.1"/>
    </source>
</evidence>
<comment type="caution">
    <text evidence="1">The sequence shown here is derived from an EMBL/GenBank/DDBJ whole genome shotgun (WGS) entry which is preliminary data.</text>
</comment>
<dbReference type="Pfam" id="PF15786">
    <property type="entry name" value="PET117"/>
    <property type="match status" value="1"/>
</dbReference>
<keyword evidence="2" id="KW-1185">Reference proteome</keyword>
<organism evidence="1 2">
    <name type="scientific">Diversispora epigaea</name>
    <dbReference type="NCBI Taxonomy" id="1348612"/>
    <lineage>
        <taxon>Eukaryota</taxon>
        <taxon>Fungi</taxon>
        <taxon>Fungi incertae sedis</taxon>
        <taxon>Mucoromycota</taxon>
        <taxon>Glomeromycotina</taxon>
        <taxon>Glomeromycetes</taxon>
        <taxon>Diversisporales</taxon>
        <taxon>Diversisporaceae</taxon>
        <taxon>Diversispora</taxon>
    </lineage>
</organism>
<dbReference type="OrthoDB" id="76305at2759"/>
<accession>A0A397J9R3</accession>
<evidence type="ECO:0000313" key="2">
    <source>
        <dbReference type="Proteomes" id="UP000266861"/>
    </source>
</evidence>
<reference evidence="1 2" key="1">
    <citation type="submission" date="2018-08" db="EMBL/GenBank/DDBJ databases">
        <title>Genome and evolution of the arbuscular mycorrhizal fungus Diversispora epigaea (formerly Glomus versiforme) and its bacterial endosymbionts.</title>
        <authorList>
            <person name="Sun X."/>
            <person name="Fei Z."/>
            <person name="Harrison M."/>
        </authorList>
    </citation>
    <scope>NUCLEOTIDE SEQUENCE [LARGE SCALE GENOMIC DNA]</scope>
    <source>
        <strain evidence="1 2">IT104</strain>
    </source>
</reference>
<dbReference type="AlphaFoldDB" id="A0A397J9R3"/>
<dbReference type="Proteomes" id="UP000266861">
    <property type="component" value="Unassembled WGS sequence"/>
</dbReference>
<dbReference type="InterPro" id="IPR031568">
    <property type="entry name" value="Pet117"/>
</dbReference>
<protein>
    <submittedName>
        <fullName evidence="1">Uncharacterized protein</fullName>
    </submittedName>
</protein>
<proteinExistence type="predicted"/>
<name>A0A397J9R3_9GLOM</name>
<dbReference type="EMBL" id="PQFF01000108">
    <property type="protein sequence ID" value="RHZ81934.1"/>
    <property type="molecule type" value="Genomic_DNA"/>
</dbReference>
<dbReference type="STRING" id="1348612.A0A397J9R3"/>
<sequence length="97" mass="11759">MYILYGQLLGYRNDIRSSLFTKERKREVMEFSSSSSKKFSSNDNNNILKFMHAGIIRDKERKEKKLLNFEQNRLEFENQIKLQHEFEKIQPVLKEEK</sequence>
<gene>
    <name evidence="1" type="ORF">Glove_116g57</name>
</gene>